<comment type="caution">
    <text evidence="3">The sequence shown here is derived from an EMBL/GenBank/DDBJ whole genome shotgun (WGS) entry which is preliminary data.</text>
</comment>
<gene>
    <name evidence="3" type="ORF">Sango_2317500</name>
</gene>
<name>A0AAE1WAI5_9LAMI</name>
<dbReference type="Pfam" id="PF03732">
    <property type="entry name" value="Retrotrans_gag"/>
    <property type="match status" value="1"/>
</dbReference>
<feature type="compositionally biased region" description="Low complexity" evidence="1">
    <location>
        <begin position="10"/>
        <end position="31"/>
    </location>
</feature>
<reference evidence="3" key="2">
    <citation type="journal article" date="2024" name="Plant">
        <title>Genomic evolution and insights into agronomic trait innovations of Sesamum species.</title>
        <authorList>
            <person name="Miao H."/>
            <person name="Wang L."/>
            <person name="Qu L."/>
            <person name="Liu H."/>
            <person name="Sun Y."/>
            <person name="Le M."/>
            <person name="Wang Q."/>
            <person name="Wei S."/>
            <person name="Zheng Y."/>
            <person name="Lin W."/>
            <person name="Duan Y."/>
            <person name="Cao H."/>
            <person name="Xiong S."/>
            <person name="Wang X."/>
            <person name="Wei L."/>
            <person name="Li C."/>
            <person name="Ma Q."/>
            <person name="Ju M."/>
            <person name="Zhao R."/>
            <person name="Li G."/>
            <person name="Mu C."/>
            <person name="Tian Q."/>
            <person name="Mei H."/>
            <person name="Zhang T."/>
            <person name="Gao T."/>
            <person name="Zhang H."/>
        </authorList>
    </citation>
    <scope>NUCLEOTIDE SEQUENCE</scope>
    <source>
        <strain evidence="3">K16</strain>
    </source>
</reference>
<feature type="domain" description="Retrotransposon gag" evidence="2">
    <location>
        <begin position="220"/>
        <end position="309"/>
    </location>
</feature>
<dbReference type="PANTHER" id="PTHR33437:SF2">
    <property type="entry name" value="OS06G0361200 PROTEIN"/>
    <property type="match status" value="1"/>
</dbReference>
<evidence type="ECO:0000313" key="3">
    <source>
        <dbReference type="EMBL" id="KAK4389805.1"/>
    </source>
</evidence>
<proteinExistence type="predicted"/>
<sequence length="377" mass="42615">MDTQGKAMNSKLTISKSSSSSTKSVGTTTRSMSKKLKESSQMSPLAEYVEKNLHSPSYAGESDANKSPPSSPCSVSGYSVAPVMIARLINKADNVDASHVMGKQIEAHEEVEASAKQHYTERDKYAKELQVSYDGLIPVDQLKEFSDGTIKSKIEGSSKSSLTYSKPYTPRIDSLKIPMGYQPPKFQQFDGEDNRKQHVAHFVETCNNAGTYGDHLVKQFVRSLKGNAFDWYTDLEAGSIDGWEQLEHEFLNRFYSTQRTVGMVELTNSRQWKEEPVIDYVNRWRNLSLNCKDRLSETSAIEMCIQGMHWGLCYILQGILPRSFEELATRAHDMQFSMIASGVEGPPVQELRKNKEKQELKKGARPFQKLQVKNQWQ</sequence>
<dbReference type="AlphaFoldDB" id="A0AAE1WAI5"/>
<dbReference type="EMBL" id="JACGWL010000013">
    <property type="protein sequence ID" value="KAK4389805.1"/>
    <property type="molecule type" value="Genomic_DNA"/>
</dbReference>
<organism evidence="3 4">
    <name type="scientific">Sesamum angolense</name>
    <dbReference type="NCBI Taxonomy" id="2727404"/>
    <lineage>
        <taxon>Eukaryota</taxon>
        <taxon>Viridiplantae</taxon>
        <taxon>Streptophyta</taxon>
        <taxon>Embryophyta</taxon>
        <taxon>Tracheophyta</taxon>
        <taxon>Spermatophyta</taxon>
        <taxon>Magnoliopsida</taxon>
        <taxon>eudicotyledons</taxon>
        <taxon>Gunneridae</taxon>
        <taxon>Pentapetalae</taxon>
        <taxon>asterids</taxon>
        <taxon>lamiids</taxon>
        <taxon>Lamiales</taxon>
        <taxon>Pedaliaceae</taxon>
        <taxon>Sesamum</taxon>
    </lineage>
</organism>
<dbReference type="PANTHER" id="PTHR33437">
    <property type="entry name" value="OS06G0361200 PROTEIN"/>
    <property type="match status" value="1"/>
</dbReference>
<feature type="region of interest" description="Disordered" evidence="1">
    <location>
        <begin position="355"/>
        <end position="377"/>
    </location>
</feature>
<feature type="region of interest" description="Disordered" evidence="1">
    <location>
        <begin position="1"/>
        <end position="73"/>
    </location>
</feature>
<evidence type="ECO:0000259" key="2">
    <source>
        <dbReference type="Pfam" id="PF03732"/>
    </source>
</evidence>
<evidence type="ECO:0000256" key="1">
    <source>
        <dbReference type="SAM" id="MobiDB-lite"/>
    </source>
</evidence>
<dbReference type="Proteomes" id="UP001289374">
    <property type="component" value="Unassembled WGS sequence"/>
</dbReference>
<keyword evidence="4" id="KW-1185">Reference proteome</keyword>
<dbReference type="InterPro" id="IPR005162">
    <property type="entry name" value="Retrotrans_gag_dom"/>
</dbReference>
<reference evidence="3" key="1">
    <citation type="submission" date="2020-06" db="EMBL/GenBank/DDBJ databases">
        <authorList>
            <person name="Li T."/>
            <person name="Hu X."/>
            <person name="Zhang T."/>
            <person name="Song X."/>
            <person name="Zhang H."/>
            <person name="Dai N."/>
            <person name="Sheng W."/>
            <person name="Hou X."/>
            <person name="Wei L."/>
        </authorList>
    </citation>
    <scope>NUCLEOTIDE SEQUENCE</scope>
    <source>
        <strain evidence="3">K16</strain>
        <tissue evidence="3">Leaf</tissue>
    </source>
</reference>
<evidence type="ECO:0000313" key="4">
    <source>
        <dbReference type="Proteomes" id="UP001289374"/>
    </source>
</evidence>
<protein>
    <recommendedName>
        <fullName evidence="2">Retrotransposon gag domain-containing protein</fullName>
    </recommendedName>
</protein>
<accession>A0AAE1WAI5</accession>